<evidence type="ECO:0000313" key="1">
    <source>
        <dbReference type="EMBL" id="AQK44879.1"/>
    </source>
</evidence>
<sequence>MHSMPAARFT</sequence>
<name>A0A1D6JAE6_MAIZE</name>
<reference evidence="1" key="1">
    <citation type="submission" date="2015-12" db="EMBL/GenBank/DDBJ databases">
        <title>Update maize B73 reference genome by single molecule sequencing technologies.</title>
        <authorList>
            <consortium name="Maize Genome Sequencing Project"/>
            <person name="Ware D."/>
        </authorList>
    </citation>
    <scope>NUCLEOTIDE SEQUENCE</scope>
    <source>
        <tissue evidence="1">Seedling</tissue>
    </source>
</reference>
<dbReference type="EMBL" id="CM000786">
    <property type="protein sequence ID" value="AQK44879.1"/>
    <property type="molecule type" value="Genomic_DNA"/>
</dbReference>
<dbReference type="EMBL" id="CM000786">
    <property type="protein sequence ID" value="AQK44878.1"/>
    <property type="molecule type" value="Genomic_DNA"/>
</dbReference>
<organism evidence="1">
    <name type="scientific">Zea mays</name>
    <name type="common">Maize</name>
    <dbReference type="NCBI Taxonomy" id="4577"/>
    <lineage>
        <taxon>Eukaryota</taxon>
        <taxon>Viridiplantae</taxon>
        <taxon>Streptophyta</taxon>
        <taxon>Embryophyta</taxon>
        <taxon>Tracheophyta</taxon>
        <taxon>Spermatophyta</taxon>
        <taxon>Magnoliopsida</taxon>
        <taxon>Liliopsida</taxon>
        <taxon>Poales</taxon>
        <taxon>Poaceae</taxon>
        <taxon>PACMAD clade</taxon>
        <taxon>Panicoideae</taxon>
        <taxon>Andropogonodae</taxon>
        <taxon>Andropogoneae</taxon>
        <taxon>Tripsacinae</taxon>
        <taxon>Zea</taxon>
    </lineage>
</organism>
<accession>A0A1D6JAE6</accession>
<dbReference type="EMBL" id="CM000786">
    <property type="protein sequence ID" value="AQK44877.1"/>
    <property type="molecule type" value="Genomic_DNA"/>
</dbReference>
<protein>
    <submittedName>
        <fullName evidence="1">Uncharacterized protein</fullName>
    </submittedName>
</protein>
<proteinExistence type="predicted"/>
<gene>
    <name evidence="1" type="ORF">ZEAMMB73_Zm00001d025855</name>
</gene>